<evidence type="ECO:0000256" key="5">
    <source>
        <dbReference type="ARBA" id="ARBA00022833"/>
    </source>
</evidence>
<dbReference type="Pfam" id="PF02868">
    <property type="entry name" value="Peptidase_M4_C"/>
    <property type="match status" value="1"/>
</dbReference>
<organism evidence="9 10">
    <name type="scientific">Vulgatibacter incomptus</name>
    <dbReference type="NCBI Taxonomy" id="1391653"/>
    <lineage>
        <taxon>Bacteria</taxon>
        <taxon>Pseudomonadati</taxon>
        <taxon>Myxococcota</taxon>
        <taxon>Myxococcia</taxon>
        <taxon>Myxococcales</taxon>
        <taxon>Cystobacterineae</taxon>
        <taxon>Vulgatibacteraceae</taxon>
        <taxon>Vulgatibacter</taxon>
    </lineage>
</organism>
<keyword evidence="2" id="KW-0479">Metal-binding</keyword>
<evidence type="ECO:0000259" key="7">
    <source>
        <dbReference type="Pfam" id="PF02868"/>
    </source>
</evidence>
<dbReference type="GO" id="GO:0046872">
    <property type="term" value="F:metal ion binding"/>
    <property type="evidence" value="ECO:0007669"/>
    <property type="project" value="UniProtKB-KW"/>
</dbReference>
<dbReference type="STRING" id="1391653.AKJ08_0973"/>
<dbReference type="OrthoDB" id="5378341at2"/>
<dbReference type="KEGG" id="vin:AKJ08_0973"/>
<dbReference type="PANTHER" id="PTHR33794">
    <property type="entry name" value="BACILLOLYSIN"/>
    <property type="match status" value="1"/>
</dbReference>
<evidence type="ECO:0000256" key="6">
    <source>
        <dbReference type="ARBA" id="ARBA00023049"/>
    </source>
</evidence>
<keyword evidence="3" id="KW-0732">Signal</keyword>
<dbReference type="Pfam" id="PF07504">
    <property type="entry name" value="FTP"/>
    <property type="match status" value="1"/>
</dbReference>
<evidence type="ECO:0000256" key="1">
    <source>
        <dbReference type="ARBA" id="ARBA00022670"/>
    </source>
</evidence>
<sequence length="1087" mass="120052">MRIPCYALPPILSLIIGCGGQSDRSAVDDEGYRSSALEAATPGEMLDSSSPVRLDSALTGEKGSWAESPFLDEKQKYVLARLEEQSAAPLIVEIDEEHRVVTSIGLRVPIQPKDPSSIDKSVFVFTQGISTLWRIDPGLISITPKPSPVKPDPPPGPKEPDCTIVNVGAHDASGRQVVGTGVSVRVQGGLVTSIVGNMWDPGARAIAPERISASEAVAILQELVGPDALGPGAENSAQEVVFDPRVFDDDGDPSQAWAFSSYAEDGPLDQYYVVDAKSRSVVVRASFISRPWSIEGCVIASGETPSGLPRVSLNPNTGTPALMSFRKMGGARTTGAKPIERAYDLMLQPGMIEAYGSKNPWRHLQNPDVYTDESGMSHVHFDEYYGGIPVAGAGLTVGIRPNGNAEYVAGTFVFDPQIEVKPKVSSDNAVQAATERFLKETCDTIEDANDRAACEKDLYIELLQNPPATRLVVFSTEVFHHTEESIARGPYLAWEVLFPDVKFFVDADEVKILYTESTSRAAWYQSTIRNVDSGNVYWKNDVPVYTDNQQDPLWLWLFAGEIEAAINLQTWKEHVNKEQLRLLGTQGPWGLEDPLPNPEQDPRSLEIHFGTYHWYGHVFPSFDYEAATTNGGNKTTIQLGRGMMCPDVFAHEYTHGFNYHSGLMNNYGYEAGAIDESIADFASQTWYPNDDGGWEFGRGCARIGDGGLRDLGNPGRAPYYMPEHTGAMDAKCTYFSLLGIPLIQDEDCAHFWAGVPNKAAVYMADGIPWRNQKPFGRSTTAGLLLATVKSRRLANATRFVDLKENVYQQCKEFVASRSDKYGKTWTQDDCTLVDVAYGDVGIESATFYGYYAQKNSALFGSKQDVKFREDDTLFRGCTLTNQTLVMETRRGGDKWSTWADGMEVSLANGEAGARVTYRASLTDLTKREVHVHRWSEWNHWNVVWVTEDFPPGFAREDCVAPDGFHLVVAYSTAKVNEWPAFFDGHSGNRRINWDVTLPAGCQRHLALGIHYHDTVPLGTLKTEGHKGHGYSVSSRDQEDKQSLGATLHWWHDGLSQIHARVAYRLFEQDGRSPSCLNELSAALQPYP</sequence>
<evidence type="ECO:0000313" key="9">
    <source>
        <dbReference type="EMBL" id="AKU90586.1"/>
    </source>
</evidence>
<protein>
    <submittedName>
        <fullName evidence="9">Uncharacterized protein</fullName>
    </submittedName>
</protein>
<dbReference type="GO" id="GO:0004222">
    <property type="term" value="F:metalloendopeptidase activity"/>
    <property type="evidence" value="ECO:0007669"/>
    <property type="project" value="InterPro"/>
</dbReference>
<proteinExistence type="predicted"/>
<keyword evidence="4" id="KW-0378">Hydrolase</keyword>
<evidence type="ECO:0000256" key="3">
    <source>
        <dbReference type="ARBA" id="ARBA00022729"/>
    </source>
</evidence>
<feature type="domain" description="Peptidase M4 C-terminal" evidence="7">
    <location>
        <begin position="666"/>
        <end position="821"/>
    </location>
</feature>
<gene>
    <name evidence="9" type="ORF">AKJ08_0973</name>
</gene>
<keyword evidence="6" id="KW-0482">Metalloprotease</keyword>
<dbReference type="AlphaFoldDB" id="A0A0K1PAZ4"/>
<dbReference type="GO" id="GO:0006508">
    <property type="term" value="P:proteolysis"/>
    <property type="evidence" value="ECO:0007669"/>
    <property type="project" value="UniProtKB-KW"/>
</dbReference>
<keyword evidence="10" id="KW-1185">Reference proteome</keyword>
<dbReference type="InterPro" id="IPR050728">
    <property type="entry name" value="Zinc_Metalloprotease_M4"/>
</dbReference>
<feature type="domain" description="FTP" evidence="8">
    <location>
        <begin position="368"/>
        <end position="412"/>
    </location>
</feature>
<accession>A0A0K1PAZ4</accession>
<dbReference type="InterPro" id="IPR001570">
    <property type="entry name" value="Peptidase_M4_C_domain"/>
</dbReference>
<dbReference type="Gene3D" id="1.10.390.10">
    <property type="entry name" value="Neutral Protease Domain 2"/>
    <property type="match status" value="1"/>
</dbReference>
<reference evidence="9 10" key="1">
    <citation type="submission" date="2015-08" db="EMBL/GenBank/DDBJ databases">
        <authorList>
            <person name="Babu N.S."/>
            <person name="Beckwith C.J."/>
            <person name="Beseler K.G."/>
            <person name="Brison A."/>
            <person name="Carone J.V."/>
            <person name="Caskin T.P."/>
            <person name="Diamond M."/>
            <person name="Durham M.E."/>
            <person name="Foxe J.M."/>
            <person name="Go M."/>
            <person name="Henderson B.A."/>
            <person name="Jones I.B."/>
            <person name="McGettigan J.A."/>
            <person name="Micheletti S.J."/>
            <person name="Nasrallah M.E."/>
            <person name="Ortiz D."/>
            <person name="Piller C.R."/>
            <person name="Privatt S.R."/>
            <person name="Schneider S.L."/>
            <person name="Sharp S."/>
            <person name="Smith T.C."/>
            <person name="Stanton J.D."/>
            <person name="Ullery H.E."/>
            <person name="Wilson R.J."/>
            <person name="Serrano M.G."/>
            <person name="Buck G."/>
            <person name="Lee V."/>
            <person name="Wang Y."/>
            <person name="Carvalho R."/>
            <person name="Voegtly L."/>
            <person name="Shi R."/>
            <person name="Duckworth R."/>
            <person name="Johnson A."/>
            <person name="Loviza R."/>
            <person name="Walstead R."/>
            <person name="Shah Z."/>
            <person name="Kiflezghi M."/>
            <person name="Wade K."/>
            <person name="Ball S.L."/>
            <person name="Bradley K.W."/>
            <person name="Asai D.J."/>
            <person name="Bowman C.A."/>
            <person name="Russell D.A."/>
            <person name="Pope W.H."/>
            <person name="Jacobs-Sera D."/>
            <person name="Hendrix R.W."/>
            <person name="Hatfull G.F."/>
        </authorList>
    </citation>
    <scope>NUCLEOTIDE SEQUENCE [LARGE SCALE GENOMIC DNA]</scope>
    <source>
        <strain evidence="9 10">DSM 27710</strain>
    </source>
</reference>
<keyword evidence="5" id="KW-0862">Zinc</keyword>
<dbReference type="PANTHER" id="PTHR33794:SF1">
    <property type="entry name" value="BACILLOLYSIN"/>
    <property type="match status" value="1"/>
</dbReference>
<dbReference type="EMBL" id="CP012332">
    <property type="protein sequence ID" value="AKU90586.1"/>
    <property type="molecule type" value="Genomic_DNA"/>
</dbReference>
<evidence type="ECO:0000256" key="2">
    <source>
        <dbReference type="ARBA" id="ARBA00022723"/>
    </source>
</evidence>
<evidence type="ECO:0000256" key="4">
    <source>
        <dbReference type="ARBA" id="ARBA00022801"/>
    </source>
</evidence>
<dbReference type="SUPFAM" id="SSF55486">
    <property type="entry name" value="Metalloproteases ('zincins'), catalytic domain"/>
    <property type="match status" value="1"/>
</dbReference>
<dbReference type="InterPro" id="IPR027268">
    <property type="entry name" value="Peptidase_M4/M1_CTD_sf"/>
</dbReference>
<keyword evidence="1" id="KW-0645">Protease</keyword>
<evidence type="ECO:0000259" key="8">
    <source>
        <dbReference type="Pfam" id="PF07504"/>
    </source>
</evidence>
<evidence type="ECO:0000313" key="10">
    <source>
        <dbReference type="Proteomes" id="UP000055590"/>
    </source>
</evidence>
<dbReference type="Proteomes" id="UP000055590">
    <property type="component" value="Chromosome"/>
</dbReference>
<dbReference type="PROSITE" id="PS51257">
    <property type="entry name" value="PROKAR_LIPOPROTEIN"/>
    <property type="match status" value="1"/>
</dbReference>
<name>A0A0K1PAZ4_9BACT</name>
<dbReference type="Gene3D" id="3.10.450.490">
    <property type="match status" value="1"/>
</dbReference>
<dbReference type="InterPro" id="IPR011096">
    <property type="entry name" value="FTP_domain"/>
</dbReference>